<sequence length="76" mass="8547">NTLLDSGTTGVFIDKDFVERNQIPKVVLPRAVDVFNVDGGSTMILGHTWLHQHNLLIDWKTGKVKMGRCLARCQQL</sequence>
<dbReference type="InParanoid" id="A0A0C3J8H7"/>
<reference evidence="1 2" key="1">
    <citation type="submission" date="2014-04" db="EMBL/GenBank/DDBJ databases">
        <authorList>
            <consortium name="DOE Joint Genome Institute"/>
            <person name="Kuo A."/>
            <person name="Kohler A."/>
            <person name="Costa M.D."/>
            <person name="Nagy L.G."/>
            <person name="Floudas D."/>
            <person name="Copeland A."/>
            <person name="Barry K.W."/>
            <person name="Cichocki N."/>
            <person name="Veneault-Fourrey C."/>
            <person name="LaButti K."/>
            <person name="Lindquist E.A."/>
            <person name="Lipzen A."/>
            <person name="Lundell T."/>
            <person name="Morin E."/>
            <person name="Murat C."/>
            <person name="Sun H."/>
            <person name="Tunlid A."/>
            <person name="Henrissat B."/>
            <person name="Grigoriev I.V."/>
            <person name="Hibbett D.S."/>
            <person name="Martin F."/>
            <person name="Nordberg H.P."/>
            <person name="Cantor M.N."/>
            <person name="Hua S.X."/>
        </authorList>
    </citation>
    <scope>NUCLEOTIDE SEQUENCE [LARGE SCALE GENOMIC DNA]</scope>
    <source>
        <strain evidence="1 2">Marx 270</strain>
    </source>
</reference>
<evidence type="ECO:0000313" key="1">
    <source>
        <dbReference type="EMBL" id="KIN93996.1"/>
    </source>
</evidence>
<name>A0A0C3J8H7_PISTI</name>
<evidence type="ECO:0008006" key="3">
    <source>
        <dbReference type="Google" id="ProtNLM"/>
    </source>
</evidence>
<evidence type="ECO:0000313" key="2">
    <source>
        <dbReference type="Proteomes" id="UP000054217"/>
    </source>
</evidence>
<dbReference type="HOGENOM" id="CLU_000384_32_1_1"/>
<dbReference type="AlphaFoldDB" id="A0A0C3J8H7"/>
<proteinExistence type="predicted"/>
<gene>
    <name evidence="1" type="ORF">M404DRAFT_74104</name>
</gene>
<dbReference type="EMBL" id="KN832119">
    <property type="protein sequence ID" value="KIN93996.1"/>
    <property type="molecule type" value="Genomic_DNA"/>
</dbReference>
<accession>A0A0C3J8H7</accession>
<reference evidence="2" key="2">
    <citation type="submission" date="2015-01" db="EMBL/GenBank/DDBJ databases">
        <title>Evolutionary Origins and Diversification of the Mycorrhizal Mutualists.</title>
        <authorList>
            <consortium name="DOE Joint Genome Institute"/>
            <consortium name="Mycorrhizal Genomics Consortium"/>
            <person name="Kohler A."/>
            <person name="Kuo A."/>
            <person name="Nagy L.G."/>
            <person name="Floudas D."/>
            <person name="Copeland A."/>
            <person name="Barry K.W."/>
            <person name="Cichocki N."/>
            <person name="Veneault-Fourrey C."/>
            <person name="LaButti K."/>
            <person name="Lindquist E.A."/>
            <person name="Lipzen A."/>
            <person name="Lundell T."/>
            <person name="Morin E."/>
            <person name="Murat C."/>
            <person name="Riley R."/>
            <person name="Ohm R."/>
            <person name="Sun H."/>
            <person name="Tunlid A."/>
            <person name="Henrissat B."/>
            <person name="Grigoriev I.V."/>
            <person name="Hibbett D.S."/>
            <person name="Martin F."/>
        </authorList>
    </citation>
    <scope>NUCLEOTIDE SEQUENCE [LARGE SCALE GENOMIC DNA]</scope>
    <source>
        <strain evidence="2">Marx 270</strain>
    </source>
</reference>
<protein>
    <recommendedName>
        <fullName evidence="3">Peptidase A2 domain-containing protein</fullName>
    </recommendedName>
</protein>
<organism evidence="1 2">
    <name type="scientific">Pisolithus tinctorius Marx 270</name>
    <dbReference type="NCBI Taxonomy" id="870435"/>
    <lineage>
        <taxon>Eukaryota</taxon>
        <taxon>Fungi</taxon>
        <taxon>Dikarya</taxon>
        <taxon>Basidiomycota</taxon>
        <taxon>Agaricomycotina</taxon>
        <taxon>Agaricomycetes</taxon>
        <taxon>Agaricomycetidae</taxon>
        <taxon>Boletales</taxon>
        <taxon>Sclerodermatineae</taxon>
        <taxon>Pisolithaceae</taxon>
        <taxon>Pisolithus</taxon>
    </lineage>
</organism>
<dbReference type="InterPro" id="IPR021109">
    <property type="entry name" value="Peptidase_aspartic_dom_sf"/>
</dbReference>
<feature type="non-terminal residue" evidence="1">
    <location>
        <position position="76"/>
    </location>
</feature>
<dbReference type="CDD" id="cd00303">
    <property type="entry name" value="retropepsin_like"/>
    <property type="match status" value="1"/>
</dbReference>
<feature type="non-terminal residue" evidence="1">
    <location>
        <position position="1"/>
    </location>
</feature>
<dbReference type="OrthoDB" id="2717878at2759"/>
<keyword evidence="2" id="KW-1185">Reference proteome</keyword>
<dbReference type="Proteomes" id="UP000054217">
    <property type="component" value="Unassembled WGS sequence"/>
</dbReference>
<dbReference type="Gene3D" id="2.40.70.10">
    <property type="entry name" value="Acid Proteases"/>
    <property type="match status" value="1"/>
</dbReference>